<accession>A0A1U9KHH6</accession>
<evidence type="ECO:0000256" key="3">
    <source>
        <dbReference type="ARBA" id="ARBA00022723"/>
    </source>
</evidence>
<sequence length="191" mass="20379">MIKISSADALLIVDVQNDFLPGGALAVPEGDAVIAVINQLMRLPFGEIVTTQDWHPAAHCSFREQGGPWPRHCVADTSGAALAETLDCAAVSLELRKGQSLSVDSYSAFLENDGVTRTILKDWLHERKIARVFVTGLALDYCVTATAIDAQDDGFESVIVLDACRGIAPLEDAVSKAENAGILLVRSSDLS</sequence>
<name>A0A1U9KHH6_ACEAC</name>
<dbReference type="CDD" id="cd01011">
    <property type="entry name" value="nicotinamidase"/>
    <property type="match status" value="1"/>
</dbReference>
<dbReference type="PANTHER" id="PTHR11080">
    <property type="entry name" value="PYRAZINAMIDASE/NICOTINAMIDASE"/>
    <property type="match status" value="1"/>
</dbReference>
<dbReference type="Pfam" id="PF00857">
    <property type="entry name" value="Isochorismatase"/>
    <property type="match status" value="1"/>
</dbReference>
<dbReference type="RefSeq" id="WP_077813251.1">
    <property type="nucleotide sequence ID" value="NZ_CP014692.1"/>
</dbReference>
<dbReference type="GO" id="GO:0019363">
    <property type="term" value="P:pyridine nucleotide biosynthetic process"/>
    <property type="evidence" value="ECO:0007669"/>
    <property type="project" value="UniProtKB-KW"/>
</dbReference>
<keyword evidence="10" id="KW-1185">Reference proteome</keyword>
<dbReference type="InterPro" id="IPR000868">
    <property type="entry name" value="Isochorismatase-like_dom"/>
</dbReference>
<evidence type="ECO:0000313" key="9">
    <source>
        <dbReference type="EMBL" id="AQS85206.1"/>
    </source>
</evidence>
<keyword evidence="3" id="KW-0479">Metal-binding</keyword>
<evidence type="ECO:0000256" key="7">
    <source>
        <dbReference type="ARBA" id="ARBA00043224"/>
    </source>
</evidence>
<reference evidence="9 10" key="1">
    <citation type="submission" date="2016-03" db="EMBL/GenBank/DDBJ databases">
        <title>Acetic acid bacteria sequencing.</title>
        <authorList>
            <person name="Brandt J."/>
            <person name="Jakob F."/>
            <person name="Vogel R.F."/>
        </authorList>
    </citation>
    <scope>NUCLEOTIDE SEQUENCE [LARGE SCALE GENOMIC DNA]</scope>
    <source>
        <strain evidence="9 10">TMW2.1153</strain>
    </source>
</reference>
<organism evidence="9 10">
    <name type="scientific">Acetobacter aceti</name>
    <dbReference type="NCBI Taxonomy" id="435"/>
    <lineage>
        <taxon>Bacteria</taxon>
        <taxon>Pseudomonadati</taxon>
        <taxon>Pseudomonadota</taxon>
        <taxon>Alphaproteobacteria</taxon>
        <taxon>Acetobacterales</taxon>
        <taxon>Acetobacteraceae</taxon>
        <taxon>Acetobacter</taxon>
        <taxon>Acetobacter subgen. Acetobacter</taxon>
    </lineage>
</organism>
<evidence type="ECO:0000256" key="6">
    <source>
        <dbReference type="ARBA" id="ARBA00039017"/>
    </source>
</evidence>
<dbReference type="GO" id="GO:0046872">
    <property type="term" value="F:metal ion binding"/>
    <property type="evidence" value="ECO:0007669"/>
    <property type="project" value="UniProtKB-KW"/>
</dbReference>
<evidence type="ECO:0000259" key="8">
    <source>
        <dbReference type="Pfam" id="PF00857"/>
    </source>
</evidence>
<dbReference type="Proteomes" id="UP000188937">
    <property type="component" value="Chromosome"/>
</dbReference>
<dbReference type="GO" id="GO:0008936">
    <property type="term" value="F:nicotinamidase activity"/>
    <property type="evidence" value="ECO:0007669"/>
    <property type="project" value="UniProtKB-EC"/>
</dbReference>
<dbReference type="InterPro" id="IPR052347">
    <property type="entry name" value="Isochorismatase_Nicotinamidase"/>
</dbReference>
<dbReference type="OrthoDB" id="9791276at2"/>
<evidence type="ECO:0000313" key="10">
    <source>
        <dbReference type="Proteomes" id="UP000188937"/>
    </source>
</evidence>
<dbReference type="EMBL" id="CP014692">
    <property type="protein sequence ID" value="AQS85206.1"/>
    <property type="molecule type" value="Genomic_DNA"/>
</dbReference>
<evidence type="ECO:0000256" key="4">
    <source>
        <dbReference type="ARBA" id="ARBA00022801"/>
    </source>
</evidence>
<dbReference type="Gene3D" id="3.40.50.850">
    <property type="entry name" value="Isochorismatase-like"/>
    <property type="match status" value="1"/>
</dbReference>
<dbReference type="EC" id="3.5.1.19" evidence="6"/>
<comment type="pathway">
    <text evidence="5">Cofactor biosynthesis; nicotinate biosynthesis; nicotinate from nicotinamide: step 1/1.</text>
</comment>
<evidence type="ECO:0000256" key="2">
    <source>
        <dbReference type="ARBA" id="ARBA00022642"/>
    </source>
</evidence>
<feature type="domain" description="Isochorismatase-like" evidence="8">
    <location>
        <begin position="9"/>
        <end position="170"/>
    </location>
</feature>
<dbReference type="KEGG" id="aace:A0U92_10880"/>
<proteinExistence type="inferred from homology"/>
<keyword evidence="2" id="KW-0662">Pyridine nucleotide biosynthesis</keyword>
<gene>
    <name evidence="9" type="ORF">A0U92_10880</name>
</gene>
<comment type="similarity">
    <text evidence="1">Belongs to the isochorismatase family.</text>
</comment>
<dbReference type="AlphaFoldDB" id="A0A1U9KHH6"/>
<evidence type="ECO:0000256" key="5">
    <source>
        <dbReference type="ARBA" id="ARBA00037900"/>
    </source>
</evidence>
<dbReference type="STRING" id="435.A0U92_10880"/>
<keyword evidence="4" id="KW-0378">Hydrolase</keyword>
<dbReference type="InterPro" id="IPR036380">
    <property type="entry name" value="Isochorismatase-like_sf"/>
</dbReference>
<protein>
    <recommendedName>
        <fullName evidence="6">nicotinamidase</fullName>
        <ecNumber evidence="6">3.5.1.19</ecNumber>
    </recommendedName>
    <alternativeName>
        <fullName evidence="7">Nicotinamide deamidase</fullName>
    </alternativeName>
</protein>
<dbReference type="PANTHER" id="PTHR11080:SF2">
    <property type="entry name" value="LD05707P"/>
    <property type="match status" value="1"/>
</dbReference>
<dbReference type="SUPFAM" id="SSF52499">
    <property type="entry name" value="Isochorismatase-like hydrolases"/>
    <property type="match status" value="1"/>
</dbReference>
<evidence type="ECO:0000256" key="1">
    <source>
        <dbReference type="ARBA" id="ARBA00006336"/>
    </source>
</evidence>